<name>A0A0H5C5N5_CYBJN</name>
<keyword evidence="2" id="KW-0813">Transport</keyword>
<feature type="transmembrane region" description="Helical" evidence="7">
    <location>
        <begin position="425"/>
        <end position="447"/>
    </location>
</feature>
<comment type="similarity">
    <text evidence="6">Belongs to the amino acid-polyamine-organocation (APC) superfamily. Amino acid/choline transporter (ACT) (TC 2.A.3.4) family.</text>
</comment>
<feature type="transmembrane region" description="Helical" evidence="7">
    <location>
        <begin position="185"/>
        <end position="208"/>
    </location>
</feature>
<keyword evidence="5 7" id="KW-0472">Membrane</keyword>
<gene>
    <name evidence="8" type="primary">UGA4</name>
    <name evidence="8" type="ORF">BN1211_3856</name>
</gene>
<sequence length="563" mass="60814">MSDVKTSSSAVEAHPVLSLRSVTSQHAGVVNYINAQEAHDESELLAQIGYKEELNRNMSPLQVFGIAFSIMGLLPSIASTMITGLTGGPATFLWGWFLGGFFIVAIGYSMAELASAIPTSGGLYYWTYHYAPPKWKALLSFVIGISNSLALAGGVCSITYGLAVQILSAVFTAKDGDFNITDGDIYGVFAGCIVLELVVACLASGFVARLQSTSIIANNILIVIFFIALPIGTAKNRSFNDGKFIFGHFENLTDWSDGWTFLSCGLMPVVWTIASFDSCVHMSEEAKDPSRSVPRGIVGAITGCWIMGFFIIIVLNACMNPDTAELISTPSGQPLTQVFYDSLGKNWAIAFISLTAICQFLMGCSIMTAISRQLWAFARDDGFVFSSFVKVVNKRLSVPLRAVVASAIISLLIGLLILVGSTAAAALFSIGVVGNYVAWMTPVILRYTSGKDIFTPGKFHHGATISRCVNFTAIAFQVFIIVLACFPSTRHPDKDTMNYAAVINCGIWILSVVYYLVYKRKYYTGPKSNLDEEVYLDAINGAEGSSEDQIDTVLSSSKADKYA</sequence>
<keyword evidence="4 7" id="KW-1133">Transmembrane helix</keyword>
<accession>A0A0H5C5N5</accession>
<evidence type="ECO:0000313" key="9">
    <source>
        <dbReference type="Proteomes" id="UP000038830"/>
    </source>
</evidence>
<evidence type="ECO:0000256" key="3">
    <source>
        <dbReference type="ARBA" id="ARBA00022692"/>
    </source>
</evidence>
<reference evidence="9" key="1">
    <citation type="journal article" date="2015" name="J. Biotechnol.">
        <title>The structure of the Cyberlindnera jadinii genome and its relation to Candida utilis analyzed by the occurrence of single nucleotide polymorphisms.</title>
        <authorList>
            <person name="Rupp O."/>
            <person name="Brinkrolf K."/>
            <person name="Buerth C."/>
            <person name="Kunigo M."/>
            <person name="Schneider J."/>
            <person name="Jaenicke S."/>
            <person name="Goesmann A."/>
            <person name="Puehler A."/>
            <person name="Jaeger K.-E."/>
            <person name="Ernst J.F."/>
        </authorList>
    </citation>
    <scope>NUCLEOTIDE SEQUENCE [LARGE SCALE GENOMIC DNA]</scope>
    <source>
        <strain evidence="9">ATCC 18201 / CBS 1600 / BCRC 20928 / JCM 3617 / NBRC 0987 / NRRL Y-1542</strain>
    </source>
</reference>
<evidence type="ECO:0000256" key="2">
    <source>
        <dbReference type="ARBA" id="ARBA00022448"/>
    </source>
</evidence>
<dbReference type="FunFam" id="1.20.1740.10:FF:000046">
    <property type="entry name" value="Amino-acid permease, putative"/>
    <property type="match status" value="1"/>
</dbReference>
<protein>
    <submittedName>
        <fullName evidence="8">UGA4 protein</fullName>
    </submittedName>
</protein>
<dbReference type="Pfam" id="PF13520">
    <property type="entry name" value="AA_permease_2"/>
    <property type="match status" value="1"/>
</dbReference>
<feature type="transmembrane region" description="Helical" evidence="7">
    <location>
        <begin position="468"/>
        <end position="489"/>
    </location>
</feature>
<evidence type="ECO:0000256" key="7">
    <source>
        <dbReference type="SAM" id="Phobius"/>
    </source>
</evidence>
<dbReference type="AlphaFoldDB" id="A0A0H5C5N5"/>
<evidence type="ECO:0000256" key="4">
    <source>
        <dbReference type="ARBA" id="ARBA00022989"/>
    </source>
</evidence>
<dbReference type="GO" id="GO:0016020">
    <property type="term" value="C:membrane"/>
    <property type="evidence" value="ECO:0007669"/>
    <property type="project" value="UniProtKB-SubCell"/>
</dbReference>
<feature type="transmembrane region" description="Helical" evidence="7">
    <location>
        <begin position="215"/>
        <end position="234"/>
    </location>
</feature>
<dbReference type="GO" id="GO:0006865">
    <property type="term" value="P:amino acid transport"/>
    <property type="evidence" value="ECO:0007669"/>
    <property type="project" value="InterPro"/>
</dbReference>
<dbReference type="PIRSF" id="PIRSF006060">
    <property type="entry name" value="AA_transporter"/>
    <property type="match status" value="1"/>
</dbReference>
<feature type="transmembrane region" description="Helical" evidence="7">
    <location>
        <begin position="258"/>
        <end position="276"/>
    </location>
</feature>
<feature type="transmembrane region" description="Helical" evidence="7">
    <location>
        <begin position="501"/>
        <end position="518"/>
    </location>
</feature>
<dbReference type="PANTHER" id="PTHR45649">
    <property type="entry name" value="AMINO-ACID PERMEASE BAT1"/>
    <property type="match status" value="1"/>
</dbReference>
<evidence type="ECO:0000256" key="5">
    <source>
        <dbReference type="ARBA" id="ARBA00023136"/>
    </source>
</evidence>
<dbReference type="GO" id="GO:0015101">
    <property type="term" value="F:organic cation transmembrane transporter activity"/>
    <property type="evidence" value="ECO:0007669"/>
    <property type="project" value="UniProtKB-ARBA"/>
</dbReference>
<dbReference type="PANTHER" id="PTHR45649:SF6">
    <property type="entry name" value="GABA-SPECIFIC PERMEASE"/>
    <property type="match status" value="1"/>
</dbReference>
<feature type="transmembrane region" description="Helical" evidence="7">
    <location>
        <begin position="347"/>
        <end position="370"/>
    </location>
</feature>
<evidence type="ECO:0000313" key="8">
    <source>
        <dbReference type="EMBL" id="CEP23301.1"/>
    </source>
</evidence>
<feature type="transmembrane region" description="Helical" evidence="7">
    <location>
        <begin position="297"/>
        <end position="317"/>
    </location>
</feature>
<feature type="transmembrane region" description="Helical" evidence="7">
    <location>
        <begin position="398"/>
        <end position="419"/>
    </location>
</feature>
<dbReference type="InterPro" id="IPR004840">
    <property type="entry name" value="Amino_acid_permease_CS"/>
</dbReference>
<comment type="subcellular location">
    <subcellularLocation>
        <location evidence="1">Membrane</location>
        <topology evidence="1">Multi-pass membrane protein</topology>
    </subcellularLocation>
</comment>
<dbReference type="InterPro" id="IPR002293">
    <property type="entry name" value="AA/rel_permease1"/>
</dbReference>
<dbReference type="Gene3D" id="1.20.1740.10">
    <property type="entry name" value="Amino acid/polyamine transporter I"/>
    <property type="match status" value="1"/>
</dbReference>
<feature type="transmembrane region" description="Helical" evidence="7">
    <location>
        <begin position="138"/>
        <end position="165"/>
    </location>
</feature>
<proteinExistence type="inferred from homology"/>
<evidence type="ECO:0000256" key="1">
    <source>
        <dbReference type="ARBA" id="ARBA00004141"/>
    </source>
</evidence>
<feature type="transmembrane region" description="Helical" evidence="7">
    <location>
        <begin position="61"/>
        <end position="82"/>
    </location>
</feature>
<feature type="transmembrane region" description="Helical" evidence="7">
    <location>
        <begin position="94"/>
        <end position="117"/>
    </location>
</feature>
<dbReference type="PROSITE" id="PS00218">
    <property type="entry name" value="AMINO_ACID_PERMEASE_1"/>
    <property type="match status" value="1"/>
</dbReference>
<keyword evidence="3 7" id="KW-0812">Transmembrane</keyword>
<dbReference type="EMBL" id="CDQK01000004">
    <property type="protein sequence ID" value="CEP23301.1"/>
    <property type="molecule type" value="Genomic_DNA"/>
</dbReference>
<organism evidence="8 9">
    <name type="scientific">Cyberlindnera jadinii (strain ATCC 18201 / CBS 1600 / BCRC 20928 / JCM 3617 / NBRC 0987 / NRRL Y-1542)</name>
    <name type="common">Torula yeast</name>
    <name type="synonym">Candida utilis</name>
    <dbReference type="NCBI Taxonomy" id="983966"/>
    <lineage>
        <taxon>Eukaryota</taxon>
        <taxon>Fungi</taxon>
        <taxon>Dikarya</taxon>
        <taxon>Ascomycota</taxon>
        <taxon>Saccharomycotina</taxon>
        <taxon>Saccharomycetes</taxon>
        <taxon>Phaffomycetales</taxon>
        <taxon>Phaffomycetaceae</taxon>
        <taxon>Cyberlindnera</taxon>
    </lineage>
</organism>
<dbReference type="Proteomes" id="UP000038830">
    <property type="component" value="Unassembled WGS sequence"/>
</dbReference>
<evidence type="ECO:0000256" key="6">
    <source>
        <dbReference type="ARBA" id="ARBA00061200"/>
    </source>
</evidence>